<evidence type="ECO:0000256" key="13">
    <source>
        <dbReference type="ARBA" id="ARBA00026107"/>
    </source>
</evidence>
<evidence type="ECO:0000256" key="12">
    <source>
        <dbReference type="ARBA" id="ARBA00024574"/>
    </source>
</evidence>
<evidence type="ECO:0000256" key="4">
    <source>
        <dbReference type="ARBA" id="ARBA00022525"/>
    </source>
</evidence>
<dbReference type="PROSITE" id="PS51212">
    <property type="entry name" value="WSC"/>
    <property type="match status" value="1"/>
</dbReference>
<dbReference type="InterPro" id="IPR001764">
    <property type="entry name" value="Glyco_hydro_3_N"/>
</dbReference>
<keyword evidence="10" id="KW-0326">Glycosidase</keyword>
<feature type="domain" description="WSC" evidence="15">
    <location>
        <begin position="37"/>
        <end position="129"/>
    </location>
</feature>
<keyword evidence="4" id="KW-0964">Secreted</keyword>
<dbReference type="Gene3D" id="3.20.20.300">
    <property type="entry name" value="Glycoside hydrolase, family 3, N-terminal domain"/>
    <property type="match status" value="1"/>
</dbReference>
<dbReference type="PANTHER" id="PTHR42721:SF3">
    <property type="entry name" value="BETA-D-XYLOSIDASE 5-RELATED"/>
    <property type="match status" value="1"/>
</dbReference>
<dbReference type="Gene3D" id="2.60.40.10">
    <property type="entry name" value="Immunoglobulins"/>
    <property type="match status" value="1"/>
</dbReference>
<dbReference type="FunFam" id="3.40.50.1700:FF:000007">
    <property type="entry name" value="Exo-1,4-beta-xylosidase xlnD"/>
    <property type="match status" value="1"/>
</dbReference>
<dbReference type="Gene3D" id="3.40.50.1700">
    <property type="entry name" value="Glycoside hydrolase family 3 C-terminal domain"/>
    <property type="match status" value="1"/>
</dbReference>
<evidence type="ECO:0000313" key="17">
    <source>
        <dbReference type="Proteomes" id="UP000799537"/>
    </source>
</evidence>
<gene>
    <name evidence="16" type="ORF">M409DRAFT_68877</name>
</gene>
<keyword evidence="8" id="KW-0325">Glycoprotein</keyword>
<evidence type="ECO:0000256" key="2">
    <source>
        <dbReference type="ARBA" id="ARBA00004851"/>
    </source>
</evidence>
<evidence type="ECO:0000256" key="9">
    <source>
        <dbReference type="ARBA" id="ARBA00023277"/>
    </source>
</evidence>
<dbReference type="InterPro" id="IPR044993">
    <property type="entry name" value="BXL"/>
</dbReference>
<dbReference type="InterPro" id="IPR013783">
    <property type="entry name" value="Ig-like_fold"/>
</dbReference>
<dbReference type="GO" id="GO:0046556">
    <property type="term" value="F:alpha-L-arabinofuranosidase activity"/>
    <property type="evidence" value="ECO:0007669"/>
    <property type="project" value="TreeGrafter"/>
</dbReference>
<proteinExistence type="inferred from homology"/>
<keyword evidence="17" id="KW-1185">Reference proteome</keyword>
<comment type="catalytic activity">
    <reaction evidence="12">
        <text>Hydrolysis of (1-&gt;4)-beta-D-xylans, to remove successive D-xylose residues from the non-reducing termini.</text>
        <dbReference type="EC" id="3.2.1.37"/>
    </reaction>
</comment>
<evidence type="ECO:0000256" key="14">
    <source>
        <dbReference type="SAM" id="SignalP"/>
    </source>
</evidence>
<comment type="similarity">
    <text evidence="3">Belongs to the glycosyl hydrolase 3 family.</text>
</comment>
<keyword evidence="9" id="KW-0119">Carbohydrate metabolism</keyword>
<evidence type="ECO:0000256" key="7">
    <source>
        <dbReference type="ARBA" id="ARBA00022801"/>
    </source>
</evidence>
<evidence type="ECO:0000256" key="5">
    <source>
        <dbReference type="ARBA" id="ARBA00022651"/>
    </source>
</evidence>
<comment type="pathway">
    <text evidence="2">Glycan degradation; xylan degradation.</text>
</comment>
<dbReference type="GO" id="GO:0045493">
    <property type="term" value="P:xylan catabolic process"/>
    <property type="evidence" value="ECO:0007669"/>
    <property type="project" value="UniProtKB-UniPathway"/>
</dbReference>
<accession>A0A6A6C724</accession>
<dbReference type="PANTHER" id="PTHR42721">
    <property type="entry name" value="SUGAR HYDROLASE-RELATED"/>
    <property type="match status" value="1"/>
</dbReference>
<dbReference type="Pfam" id="PF01915">
    <property type="entry name" value="Glyco_hydro_3_C"/>
    <property type="match status" value="1"/>
</dbReference>
<dbReference type="GO" id="GO:0009044">
    <property type="term" value="F:xylan 1,4-beta-xylosidase activity"/>
    <property type="evidence" value="ECO:0007669"/>
    <property type="project" value="UniProtKB-EC"/>
</dbReference>
<organism evidence="16 17">
    <name type="scientific">Zasmidium cellare ATCC 36951</name>
    <dbReference type="NCBI Taxonomy" id="1080233"/>
    <lineage>
        <taxon>Eukaryota</taxon>
        <taxon>Fungi</taxon>
        <taxon>Dikarya</taxon>
        <taxon>Ascomycota</taxon>
        <taxon>Pezizomycotina</taxon>
        <taxon>Dothideomycetes</taxon>
        <taxon>Dothideomycetidae</taxon>
        <taxon>Mycosphaerellales</taxon>
        <taxon>Mycosphaerellaceae</taxon>
        <taxon>Zasmidium</taxon>
    </lineage>
</organism>
<evidence type="ECO:0000256" key="10">
    <source>
        <dbReference type="ARBA" id="ARBA00023295"/>
    </source>
</evidence>
<dbReference type="EMBL" id="ML993611">
    <property type="protein sequence ID" value="KAF2162924.1"/>
    <property type="molecule type" value="Genomic_DNA"/>
</dbReference>
<dbReference type="GO" id="GO:0005576">
    <property type="term" value="C:extracellular region"/>
    <property type="evidence" value="ECO:0007669"/>
    <property type="project" value="UniProtKB-SubCell"/>
</dbReference>
<dbReference type="SMART" id="SM00321">
    <property type="entry name" value="WSC"/>
    <property type="match status" value="1"/>
</dbReference>
<dbReference type="GeneID" id="54571299"/>
<feature type="signal peptide" evidence="14">
    <location>
        <begin position="1"/>
        <end position="21"/>
    </location>
</feature>
<dbReference type="SMART" id="SM01217">
    <property type="entry name" value="Fn3_like"/>
    <property type="match status" value="1"/>
</dbReference>
<keyword evidence="6 14" id="KW-0732">Signal</keyword>
<dbReference type="Pfam" id="PF01822">
    <property type="entry name" value="WSC"/>
    <property type="match status" value="1"/>
</dbReference>
<feature type="chain" id="PRO_5025398815" description="xylan 1,4-beta-xylosidase" evidence="14">
    <location>
        <begin position="22"/>
        <end position="900"/>
    </location>
</feature>
<dbReference type="GO" id="GO:0031222">
    <property type="term" value="P:arabinan catabolic process"/>
    <property type="evidence" value="ECO:0007669"/>
    <property type="project" value="TreeGrafter"/>
</dbReference>
<evidence type="ECO:0000256" key="8">
    <source>
        <dbReference type="ARBA" id="ARBA00023180"/>
    </source>
</evidence>
<dbReference type="SUPFAM" id="SSF52279">
    <property type="entry name" value="Beta-D-glucan exohydrolase, C-terminal domain"/>
    <property type="match status" value="1"/>
</dbReference>
<protein>
    <recommendedName>
        <fullName evidence="13">xylan 1,4-beta-xylosidase</fullName>
        <ecNumber evidence="13">3.2.1.37</ecNumber>
    </recommendedName>
</protein>
<dbReference type="OrthoDB" id="47059at2759"/>
<dbReference type="Pfam" id="PF00933">
    <property type="entry name" value="Glyco_hydro_3"/>
    <property type="match status" value="1"/>
</dbReference>
<keyword evidence="11" id="KW-0624">Polysaccharide degradation</keyword>
<sequence>MQKIWTVAFGLGLLLAPRVNADGFKCTGQNGTQYNASTTYLGCYTDATTRTLNGRMTSSSTNSPQWCANYCGNLGYNYSAVEYTVQCFCGYNINPAANKTDESACSSTCPGDPSQKCGESYFMNLYQIQNPNPNAGPQNQHRQPVCLTNPFCSQRACDKSLSISARVAALLKSLTLEEKIANVVDAAAGASRIGLPPYEWWSEALHGVAGSPGVTFNQPNGSDFSYATSFPNPILMGAAFDDPLIKQVASIIGKEARAFANYEQSGLDFWTPNINTFLDPRWGRGLEVASEDSFHMQNYVNNLIPGLQGGMTGSSKQIIATCKHYAVYDVETNRNGQNYNPTQQDLGEYYFQPFKTCVRDAGAGSIMCSYNAVDGVPSCASEYLLQTVLREGFNFDQPYHYVTSDCDAVSDIFANHHFVDSASAASAVALNAGTDVDCGTTYLNLNESIANKWTTEETLDKSLGRLYQALFTVGYFDGQPQYDGLAWSDVGTEGAQSLAYQAAWEGMALLKNDGLLPLKTSYRKVALIGPWANATTQMQGNYQGTAPYLKSPLEAAQSQFRNVNYAIGTDITSTNTTRVAEAISAAQGSDLIIYMGGIDTTVEAEGYDRETITWPSNELDLIQQLSELGKPLVVVQFGGGQVDDTQLLQNKNVNSILWAGYPGQDGGYAVVDVLTGKKAPAGRLTTTQYPADYINQVSIFDPNLRPSSSNPGRTYKWYTGKPVLPFGYGLHYTNFNLEWAAPPKNSYDIRGLPGSNWNHGGWGGGHQGGSQATDASPFTTVRARVKNTGRRTSDYVGLVFLSTSNAGPKPYPNKWLASYTRAQDIAPGASQTLELPLTLGSIARANENGDLVIYPGDYEMTLDIDPKLRYRFRLTGPQTVLEQLPRQAASYNYTVPVHPQ</sequence>
<evidence type="ECO:0000256" key="1">
    <source>
        <dbReference type="ARBA" id="ARBA00004613"/>
    </source>
</evidence>
<dbReference type="InterPro" id="IPR002889">
    <property type="entry name" value="WSC_carb-bd"/>
</dbReference>
<dbReference type="InterPro" id="IPR036881">
    <property type="entry name" value="Glyco_hydro_3_C_sf"/>
</dbReference>
<dbReference type="UniPathway" id="UPA00114"/>
<dbReference type="EC" id="3.2.1.37" evidence="13"/>
<dbReference type="RefSeq" id="XP_033663813.1">
    <property type="nucleotide sequence ID" value="XM_033818027.1"/>
</dbReference>
<name>A0A6A6C724_ZASCE</name>
<dbReference type="SUPFAM" id="SSF51445">
    <property type="entry name" value="(Trans)glycosidases"/>
    <property type="match status" value="1"/>
</dbReference>
<dbReference type="InterPro" id="IPR026891">
    <property type="entry name" value="Fn3-like"/>
</dbReference>
<dbReference type="InterPro" id="IPR002772">
    <property type="entry name" value="Glyco_hydro_3_C"/>
</dbReference>
<dbReference type="InterPro" id="IPR017853">
    <property type="entry name" value="GH"/>
</dbReference>
<dbReference type="AlphaFoldDB" id="A0A6A6C724"/>
<reference evidence="16" key="1">
    <citation type="journal article" date="2020" name="Stud. Mycol.">
        <title>101 Dothideomycetes genomes: a test case for predicting lifestyles and emergence of pathogens.</title>
        <authorList>
            <person name="Haridas S."/>
            <person name="Albert R."/>
            <person name="Binder M."/>
            <person name="Bloem J."/>
            <person name="Labutti K."/>
            <person name="Salamov A."/>
            <person name="Andreopoulos B."/>
            <person name="Baker S."/>
            <person name="Barry K."/>
            <person name="Bills G."/>
            <person name="Bluhm B."/>
            <person name="Cannon C."/>
            <person name="Castanera R."/>
            <person name="Culley D."/>
            <person name="Daum C."/>
            <person name="Ezra D."/>
            <person name="Gonzalez J."/>
            <person name="Henrissat B."/>
            <person name="Kuo A."/>
            <person name="Liang C."/>
            <person name="Lipzen A."/>
            <person name="Lutzoni F."/>
            <person name="Magnuson J."/>
            <person name="Mondo S."/>
            <person name="Nolan M."/>
            <person name="Ohm R."/>
            <person name="Pangilinan J."/>
            <person name="Park H.-J."/>
            <person name="Ramirez L."/>
            <person name="Alfaro M."/>
            <person name="Sun H."/>
            <person name="Tritt A."/>
            <person name="Yoshinaga Y."/>
            <person name="Zwiers L.-H."/>
            <person name="Turgeon B."/>
            <person name="Goodwin S."/>
            <person name="Spatafora J."/>
            <person name="Crous P."/>
            <person name="Grigoriev I."/>
        </authorList>
    </citation>
    <scope>NUCLEOTIDE SEQUENCE</scope>
    <source>
        <strain evidence="16">ATCC 36951</strain>
    </source>
</reference>
<dbReference type="Proteomes" id="UP000799537">
    <property type="component" value="Unassembled WGS sequence"/>
</dbReference>
<keyword evidence="5" id="KW-0858">Xylan degradation</keyword>
<dbReference type="InterPro" id="IPR036962">
    <property type="entry name" value="Glyco_hydro_3_N_sf"/>
</dbReference>
<keyword evidence="7 16" id="KW-0378">Hydrolase</keyword>
<evidence type="ECO:0000256" key="6">
    <source>
        <dbReference type="ARBA" id="ARBA00022729"/>
    </source>
</evidence>
<evidence type="ECO:0000256" key="11">
    <source>
        <dbReference type="ARBA" id="ARBA00023326"/>
    </source>
</evidence>
<evidence type="ECO:0000313" key="16">
    <source>
        <dbReference type="EMBL" id="KAF2162924.1"/>
    </source>
</evidence>
<evidence type="ECO:0000256" key="3">
    <source>
        <dbReference type="ARBA" id="ARBA00005336"/>
    </source>
</evidence>
<evidence type="ECO:0000259" key="15">
    <source>
        <dbReference type="PROSITE" id="PS51212"/>
    </source>
</evidence>
<comment type="subcellular location">
    <subcellularLocation>
        <location evidence="1">Secreted</location>
    </subcellularLocation>
</comment>